<dbReference type="InterPro" id="IPR036322">
    <property type="entry name" value="WD40_repeat_dom_sf"/>
</dbReference>
<dbReference type="PROSITE" id="PS50082">
    <property type="entry name" value="WD_REPEATS_2"/>
    <property type="match status" value="3"/>
</dbReference>
<dbReference type="InterPro" id="IPR001680">
    <property type="entry name" value="WD40_rpt"/>
</dbReference>
<dbReference type="STRING" id="7070.D6WGK7"/>
<dbReference type="FunFam" id="2.130.10.10:FF:003553">
    <property type="entry name" value="Protein will die slowly-like Protein"/>
    <property type="match status" value="1"/>
</dbReference>
<evidence type="ECO:0000313" key="3">
    <source>
        <dbReference type="EMBL" id="EFA00577.2"/>
    </source>
</evidence>
<dbReference type="FunCoup" id="D6WGK7">
    <property type="interactions" value="431"/>
</dbReference>
<evidence type="ECO:0000313" key="4">
    <source>
        <dbReference type="Proteomes" id="UP000007266"/>
    </source>
</evidence>
<dbReference type="SUPFAM" id="SSF50978">
    <property type="entry name" value="WD40 repeat-like"/>
    <property type="match status" value="1"/>
</dbReference>
<dbReference type="GO" id="GO:0043161">
    <property type="term" value="P:proteasome-mediated ubiquitin-dependent protein catabolic process"/>
    <property type="evidence" value="ECO:0000318"/>
    <property type="project" value="GO_Central"/>
</dbReference>
<dbReference type="InParanoid" id="D6WGK7"/>
<feature type="repeat" description="WD" evidence="1">
    <location>
        <begin position="262"/>
        <end position="304"/>
    </location>
</feature>
<dbReference type="eggNOG" id="KOG0266">
    <property type="taxonomic scope" value="Eukaryota"/>
</dbReference>
<dbReference type="HOGENOM" id="CLU_014280_3_2_1"/>
<dbReference type="PANTHER" id="PTHR19847:SF7">
    <property type="entry name" value="DDB1- AND CUL4-ASSOCIATED FACTOR 11"/>
    <property type="match status" value="1"/>
</dbReference>
<dbReference type="GO" id="GO:0080008">
    <property type="term" value="C:Cul4-RING E3 ubiquitin ligase complex"/>
    <property type="evidence" value="ECO:0000318"/>
    <property type="project" value="GO_Central"/>
</dbReference>
<dbReference type="OMA" id="EHTFPQM"/>
<reference evidence="3 4" key="1">
    <citation type="journal article" date="2008" name="Nature">
        <title>The genome of the model beetle and pest Tribolium castaneum.</title>
        <authorList>
            <consortium name="Tribolium Genome Sequencing Consortium"/>
            <person name="Richards S."/>
            <person name="Gibbs R.A."/>
            <person name="Weinstock G.M."/>
            <person name="Brown S.J."/>
            <person name="Denell R."/>
            <person name="Beeman R.W."/>
            <person name="Gibbs R."/>
            <person name="Beeman R.W."/>
            <person name="Brown S.J."/>
            <person name="Bucher G."/>
            <person name="Friedrich M."/>
            <person name="Grimmelikhuijzen C.J."/>
            <person name="Klingler M."/>
            <person name="Lorenzen M."/>
            <person name="Richards S."/>
            <person name="Roth S."/>
            <person name="Schroder R."/>
            <person name="Tautz D."/>
            <person name="Zdobnov E.M."/>
            <person name="Muzny D."/>
            <person name="Gibbs R.A."/>
            <person name="Weinstock G.M."/>
            <person name="Attaway T."/>
            <person name="Bell S."/>
            <person name="Buhay C.J."/>
            <person name="Chandrabose M.N."/>
            <person name="Chavez D."/>
            <person name="Clerk-Blankenburg K.P."/>
            <person name="Cree A."/>
            <person name="Dao M."/>
            <person name="Davis C."/>
            <person name="Chacko J."/>
            <person name="Dinh H."/>
            <person name="Dugan-Rocha S."/>
            <person name="Fowler G."/>
            <person name="Garner T.T."/>
            <person name="Garnes J."/>
            <person name="Gnirke A."/>
            <person name="Hawes A."/>
            <person name="Hernandez J."/>
            <person name="Hines S."/>
            <person name="Holder M."/>
            <person name="Hume J."/>
            <person name="Jhangiani S.N."/>
            <person name="Joshi V."/>
            <person name="Khan Z.M."/>
            <person name="Jackson L."/>
            <person name="Kovar C."/>
            <person name="Kowis A."/>
            <person name="Lee S."/>
            <person name="Lewis L.R."/>
            <person name="Margolis J."/>
            <person name="Morgan M."/>
            <person name="Nazareth L.V."/>
            <person name="Nguyen N."/>
            <person name="Okwuonu G."/>
            <person name="Parker D."/>
            <person name="Richards S."/>
            <person name="Ruiz S.J."/>
            <person name="Santibanez J."/>
            <person name="Savard J."/>
            <person name="Scherer S.E."/>
            <person name="Schneider B."/>
            <person name="Sodergren E."/>
            <person name="Tautz D."/>
            <person name="Vattahil S."/>
            <person name="Villasana D."/>
            <person name="White C.S."/>
            <person name="Wright R."/>
            <person name="Park Y."/>
            <person name="Beeman R.W."/>
            <person name="Lord J."/>
            <person name="Oppert B."/>
            <person name="Lorenzen M."/>
            <person name="Brown S."/>
            <person name="Wang L."/>
            <person name="Savard J."/>
            <person name="Tautz D."/>
            <person name="Richards S."/>
            <person name="Weinstock G."/>
            <person name="Gibbs R.A."/>
            <person name="Liu Y."/>
            <person name="Worley K."/>
            <person name="Weinstock G."/>
            <person name="Elsik C.G."/>
            <person name="Reese J.T."/>
            <person name="Elhaik E."/>
            <person name="Landan G."/>
            <person name="Graur D."/>
            <person name="Arensburger P."/>
            <person name="Atkinson P."/>
            <person name="Beeman R.W."/>
            <person name="Beidler J."/>
            <person name="Brown S.J."/>
            <person name="Demuth J.P."/>
            <person name="Drury D.W."/>
            <person name="Du Y.Z."/>
            <person name="Fujiwara H."/>
            <person name="Lorenzen M."/>
            <person name="Maselli V."/>
            <person name="Osanai M."/>
            <person name="Park Y."/>
            <person name="Robertson H.M."/>
            <person name="Tu Z."/>
            <person name="Wang J.J."/>
            <person name="Wang S."/>
            <person name="Richards S."/>
            <person name="Song H."/>
            <person name="Zhang L."/>
            <person name="Sodergren E."/>
            <person name="Werner D."/>
            <person name="Stanke M."/>
            <person name="Morgenstern B."/>
            <person name="Solovyev V."/>
            <person name="Kosarev P."/>
            <person name="Brown G."/>
            <person name="Chen H.C."/>
            <person name="Ermolaeva O."/>
            <person name="Hlavina W."/>
            <person name="Kapustin Y."/>
            <person name="Kiryutin B."/>
            <person name="Kitts P."/>
            <person name="Maglott D."/>
            <person name="Pruitt K."/>
            <person name="Sapojnikov V."/>
            <person name="Souvorov A."/>
            <person name="Mackey A.J."/>
            <person name="Waterhouse R.M."/>
            <person name="Wyder S."/>
            <person name="Zdobnov E.M."/>
            <person name="Zdobnov E.M."/>
            <person name="Wyder S."/>
            <person name="Kriventseva E.V."/>
            <person name="Kadowaki T."/>
            <person name="Bork P."/>
            <person name="Aranda M."/>
            <person name="Bao R."/>
            <person name="Beermann A."/>
            <person name="Berns N."/>
            <person name="Bolognesi R."/>
            <person name="Bonneton F."/>
            <person name="Bopp D."/>
            <person name="Brown S.J."/>
            <person name="Bucher G."/>
            <person name="Butts T."/>
            <person name="Chaumot A."/>
            <person name="Denell R.E."/>
            <person name="Ferrier D.E."/>
            <person name="Friedrich M."/>
            <person name="Gordon C.M."/>
            <person name="Jindra M."/>
            <person name="Klingler M."/>
            <person name="Lan Q."/>
            <person name="Lattorff H.M."/>
            <person name="Laudet V."/>
            <person name="von Levetsow C."/>
            <person name="Liu Z."/>
            <person name="Lutz R."/>
            <person name="Lynch J.A."/>
            <person name="da Fonseca R.N."/>
            <person name="Posnien N."/>
            <person name="Reuter R."/>
            <person name="Roth S."/>
            <person name="Savard J."/>
            <person name="Schinko J.B."/>
            <person name="Schmitt C."/>
            <person name="Schoppmeier M."/>
            <person name="Schroder R."/>
            <person name="Shippy T.D."/>
            <person name="Simonnet F."/>
            <person name="Marques-Souza H."/>
            <person name="Tautz D."/>
            <person name="Tomoyasu Y."/>
            <person name="Trauner J."/>
            <person name="Van der Zee M."/>
            <person name="Vervoort M."/>
            <person name="Wittkopp N."/>
            <person name="Wimmer E.A."/>
            <person name="Yang X."/>
            <person name="Jones A.K."/>
            <person name="Sattelle D.B."/>
            <person name="Ebert P.R."/>
            <person name="Nelson D."/>
            <person name="Scott J.G."/>
            <person name="Beeman R.W."/>
            <person name="Muthukrishnan S."/>
            <person name="Kramer K.J."/>
            <person name="Arakane Y."/>
            <person name="Beeman R.W."/>
            <person name="Zhu Q."/>
            <person name="Hogenkamp D."/>
            <person name="Dixit R."/>
            <person name="Oppert B."/>
            <person name="Jiang H."/>
            <person name="Zou Z."/>
            <person name="Marshall J."/>
            <person name="Elpidina E."/>
            <person name="Vinokurov K."/>
            <person name="Oppert C."/>
            <person name="Zou Z."/>
            <person name="Evans J."/>
            <person name="Lu Z."/>
            <person name="Zhao P."/>
            <person name="Sumathipala N."/>
            <person name="Altincicek B."/>
            <person name="Vilcinskas A."/>
            <person name="Williams M."/>
            <person name="Hultmark D."/>
            <person name="Hetru C."/>
            <person name="Jiang H."/>
            <person name="Grimmelikhuijzen C.J."/>
            <person name="Hauser F."/>
            <person name="Cazzamali G."/>
            <person name="Williamson M."/>
            <person name="Park Y."/>
            <person name="Li B."/>
            <person name="Tanaka Y."/>
            <person name="Predel R."/>
            <person name="Neupert S."/>
            <person name="Schachtner J."/>
            <person name="Verleyen P."/>
            <person name="Raible F."/>
            <person name="Bork P."/>
            <person name="Friedrich M."/>
            <person name="Walden K.K."/>
            <person name="Robertson H.M."/>
            <person name="Angeli S."/>
            <person name="Foret S."/>
            <person name="Bucher G."/>
            <person name="Schuetz S."/>
            <person name="Maleszka R."/>
            <person name="Wimmer E.A."/>
            <person name="Beeman R.W."/>
            <person name="Lorenzen M."/>
            <person name="Tomoyasu Y."/>
            <person name="Miller S.C."/>
            <person name="Grossmann D."/>
            <person name="Bucher G."/>
        </authorList>
    </citation>
    <scope>NUCLEOTIDE SEQUENCE [LARGE SCALE GENOMIC DNA]</scope>
    <source>
        <strain evidence="3 4">Georgia GA2</strain>
    </source>
</reference>
<feature type="repeat" description="WD" evidence="1">
    <location>
        <begin position="310"/>
        <end position="344"/>
    </location>
</feature>
<dbReference type="EMBL" id="KQ971321">
    <property type="protein sequence ID" value="EFA00577.2"/>
    <property type="molecule type" value="Genomic_DNA"/>
</dbReference>
<name>D6WGK7_TRICA</name>
<keyword evidence="1" id="KW-0853">WD repeat</keyword>
<reference evidence="3 4" key="2">
    <citation type="journal article" date="2010" name="Nucleic Acids Res.">
        <title>BeetleBase in 2010: revisions to provide comprehensive genomic information for Tribolium castaneum.</title>
        <authorList>
            <person name="Kim H.S."/>
            <person name="Murphy T."/>
            <person name="Xia J."/>
            <person name="Caragea D."/>
            <person name="Park Y."/>
            <person name="Beeman R.W."/>
            <person name="Lorenzen M.D."/>
            <person name="Butcher S."/>
            <person name="Manak J.R."/>
            <person name="Brown S.J."/>
        </authorList>
    </citation>
    <scope>GENOME REANNOTATION</scope>
    <source>
        <strain evidence="3 4">Georgia GA2</strain>
    </source>
</reference>
<dbReference type="Pfam" id="PF00400">
    <property type="entry name" value="WD40"/>
    <property type="match status" value="5"/>
</dbReference>
<organism evidence="3 4">
    <name type="scientific">Tribolium castaneum</name>
    <name type="common">Red flour beetle</name>
    <dbReference type="NCBI Taxonomy" id="7070"/>
    <lineage>
        <taxon>Eukaryota</taxon>
        <taxon>Metazoa</taxon>
        <taxon>Ecdysozoa</taxon>
        <taxon>Arthropoda</taxon>
        <taxon>Hexapoda</taxon>
        <taxon>Insecta</taxon>
        <taxon>Pterygota</taxon>
        <taxon>Neoptera</taxon>
        <taxon>Endopterygota</taxon>
        <taxon>Coleoptera</taxon>
        <taxon>Polyphaga</taxon>
        <taxon>Cucujiformia</taxon>
        <taxon>Tenebrionidae</taxon>
        <taxon>Tenebrionidae incertae sedis</taxon>
        <taxon>Tribolium</taxon>
    </lineage>
</organism>
<dbReference type="AlphaFoldDB" id="D6WGK7"/>
<keyword evidence="4" id="KW-1185">Reference proteome</keyword>
<dbReference type="PANTHER" id="PTHR19847">
    <property type="entry name" value="DDB1- AND CUL4-ASSOCIATED FACTOR 11"/>
    <property type="match status" value="1"/>
</dbReference>
<dbReference type="PROSITE" id="PS50294">
    <property type="entry name" value="WD_REPEATS_REGION"/>
    <property type="match status" value="2"/>
</dbReference>
<evidence type="ECO:0000256" key="2">
    <source>
        <dbReference type="SAM" id="MobiDB-lite"/>
    </source>
</evidence>
<dbReference type="FunFam" id="2.130.10.10:FF:002574">
    <property type="entry name" value="Protein will die slowly-like Protein"/>
    <property type="match status" value="1"/>
</dbReference>
<dbReference type="SMART" id="SM00320">
    <property type="entry name" value="WD40"/>
    <property type="match status" value="7"/>
</dbReference>
<dbReference type="InterPro" id="IPR015943">
    <property type="entry name" value="WD40/YVTN_repeat-like_dom_sf"/>
</dbReference>
<protein>
    <submittedName>
        <fullName evidence="3">Protein will die slowly-like Protein</fullName>
    </submittedName>
</protein>
<proteinExistence type="predicted"/>
<feature type="repeat" description="WD" evidence="1">
    <location>
        <begin position="439"/>
        <end position="480"/>
    </location>
</feature>
<dbReference type="Gene3D" id="2.130.10.10">
    <property type="entry name" value="YVTN repeat-like/Quinoprotein amine dehydrogenase"/>
    <property type="match status" value="2"/>
</dbReference>
<feature type="region of interest" description="Disordered" evidence="2">
    <location>
        <begin position="485"/>
        <end position="505"/>
    </location>
</feature>
<accession>D6WGK7</accession>
<evidence type="ECO:0000256" key="1">
    <source>
        <dbReference type="PROSITE-ProRule" id="PRU00221"/>
    </source>
</evidence>
<dbReference type="InterPro" id="IPR051859">
    <property type="entry name" value="DCAF"/>
</dbReference>
<sequence>MEENDLNSRSGSEDDSDYETEHQYAALLQSLINSGQVEIMDADYLTDGPKVPKIKFKPNTSILDKSEFSLSTKMASGLGQQSRKITSSQNISDMVLNREKGVCSYRNFSYAEKCRLSNRFLPNSMSVLSFYNGKVFCGIFSKDGKMFITASQDRQIRLYKSDDASYKLFNTLSARDIGWSIIDVAISPDQNQFVYSTWSSSLHLCSVNESSHQEPLSLTNTSRRFCVFSVVFSSDGKEFLCGANDGSLYIYDLQRRGRTLKIPAHEYDVNSVAFADDSSHIIYSGGDDGLIKVWDRRTLDESSVKPVGKLAGHMDGITFIDSRGDGRHLISNSKDQSIKLWDVRIFSGERAAEKSLKAVHEQTWDYRWQQVPKRLFTSKDKLEGDTSIMTYRGHVVIKTLVRCRFSPVETTGQRFIYTGSGTGDLIIYDSLTGKIEEFVHGHKACVRDVAWHPYRNEILTSAWDGRVGRWTYVDKDALHQNACERNRRSNYGPKPQSALTPPRRSERLALKKQLMGAD</sequence>
<gene>
    <name evidence="3" type="primary">AUGUSTUS-3.0.2_03447</name>
    <name evidence="3" type="ORF">TcasGA2_TC003447</name>
</gene>
<dbReference type="Proteomes" id="UP000007266">
    <property type="component" value="Linkage group 3"/>
</dbReference>